<keyword evidence="2" id="KW-0812">Transmembrane</keyword>
<evidence type="ECO:0000313" key="4">
    <source>
        <dbReference type="Proteomes" id="UP001220022"/>
    </source>
</evidence>
<gene>
    <name evidence="3" type="ORF">P2L57_36095</name>
</gene>
<dbReference type="EMBL" id="JARHTQ010000043">
    <property type="protein sequence ID" value="MDF2260946.1"/>
    <property type="molecule type" value="Genomic_DNA"/>
</dbReference>
<protein>
    <submittedName>
        <fullName evidence="3">DUF2637 domain-containing protein</fullName>
    </submittedName>
</protein>
<dbReference type="RefSeq" id="WP_275822059.1">
    <property type="nucleotide sequence ID" value="NZ_BAAANM010000041.1"/>
</dbReference>
<name>A0ABT5ZAS7_9ACTN</name>
<evidence type="ECO:0000313" key="3">
    <source>
        <dbReference type="EMBL" id="MDF2260946.1"/>
    </source>
</evidence>
<feature type="compositionally biased region" description="Basic and acidic residues" evidence="1">
    <location>
        <begin position="378"/>
        <end position="391"/>
    </location>
</feature>
<keyword evidence="2" id="KW-0472">Membrane</keyword>
<sequence length="391" mass="43158">MEEIEAVQAPSGSEETASGAGAWELPQLSRFEWVVLGAIVLGALGVGALGLYSSFDAVSRYMQSRGFSHPWIVPVAIDIAIPVFGLAYLLLVRLKMPLWWVRWVPYGLTGITIYLNAQTSASVEAKVAHGVLPSLWVAATEIAAHAYRVRIGAASGELVDSIPLSRWLLALPSTAAMYRRMRLWDIRSYTVALGLEEQRILAMTALRKEYGRGWRRKAPLDLRMYLLLGKLTADMVRDGTRPTPHPVPTTGGVSVEQLDAIPASIPAQRELELPEEQTALPVGIRRAEMPPEGDAPQPMTALVVSSTVLPEPPSLETADEREQREEAEAAQRRDDNYEKAIEIVMEYLREGRPVPAAQKLAERAPFGARTMQRHVSRMKKEGIIPEAADKR</sequence>
<keyword evidence="4" id="KW-1185">Reference proteome</keyword>
<organism evidence="3 4">
    <name type="scientific">Streptantibioticus ferralitis</name>
    <dbReference type="NCBI Taxonomy" id="236510"/>
    <lineage>
        <taxon>Bacteria</taxon>
        <taxon>Bacillati</taxon>
        <taxon>Actinomycetota</taxon>
        <taxon>Actinomycetes</taxon>
        <taxon>Kitasatosporales</taxon>
        <taxon>Streptomycetaceae</taxon>
        <taxon>Streptantibioticus</taxon>
    </lineage>
</organism>
<feature type="region of interest" description="Disordered" evidence="1">
    <location>
        <begin position="310"/>
        <end position="333"/>
    </location>
</feature>
<comment type="caution">
    <text evidence="3">The sequence shown here is derived from an EMBL/GenBank/DDBJ whole genome shotgun (WGS) entry which is preliminary data.</text>
</comment>
<evidence type="ECO:0000256" key="2">
    <source>
        <dbReference type="SAM" id="Phobius"/>
    </source>
</evidence>
<keyword evidence="2" id="KW-1133">Transmembrane helix</keyword>
<dbReference type="Proteomes" id="UP001220022">
    <property type="component" value="Unassembled WGS sequence"/>
</dbReference>
<feature type="compositionally biased region" description="Basic and acidic residues" evidence="1">
    <location>
        <begin position="318"/>
        <end position="333"/>
    </location>
</feature>
<feature type="transmembrane region" description="Helical" evidence="2">
    <location>
        <begin position="71"/>
        <end position="92"/>
    </location>
</feature>
<dbReference type="InterPro" id="IPR021235">
    <property type="entry name" value="DUF2637"/>
</dbReference>
<dbReference type="Pfam" id="PF10935">
    <property type="entry name" value="DUF2637"/>
    <property type="match status" value="1"/>
</dbReference>
<evidence type="ECO:0000256" key="1">
    <source>
        <dbReference type="SAM" id="MobiDB-lite"/>
    </source>
</evidence>
<accession>A0ABT5ZAS7</accession>
<feature type="transmembrane region" description="Helical" evidence="2">
    <location>
        <begin position="33"/>
        <end position="51"/>
    </location>
</feature>
<feature type="region of interest" description="Disordered" evidence="1">
    <location>
        <begin position="363"/>
        <end position="391"/>
    </location>
</feature>
<proteinExistence type="predicted"/>
<reference evidence="3 4" key="1">
    <citation type="submission" date="2023-03" db="EMBL/GenBank/DDBJ databases">
        <title>Draft genome sequence of type strain Streptomyces ferralitis JCM 14344.</title>
        <authorList>
            <person name="Klaysubun C."/>
            <person name="Duangmal K."/>
        </authorList>
    </citation>
    <scope>NUCLEOTIDE SEQUENCE [LARGE SCALE GENOMIC DNA]</scope>
    <source>
        <strain evidence="3 4">JCM 14344</strain>
    </source>
</reference>